<feature type="signal peptide" evidence="7">
    <location>
        <begin position="1"/>
        <end position="20"/>
    </location>
</feature>
<gene>
    <name evidence="8" type="ORF">H7F49_12835</name>
</gene>
<proteinExistence type="inferred from homology"/>
<comment type="caution">
    <text evidence="8">The sequence shown here is derived from an EMBL/GenBank/DDBJ whole genome shotgun (WGS) entry which is preliminary data.</text>
</comment>
<dbReference type="InterPro" id="IPR010583">
    <property type="entry name" value="MipA"/>
</dbReference>
<reference evidence="8 9" key="1">
    <citation type="submission" date="2020-08" db="EMBL/GenBank/DDBJ databases">
        <title>The genome sequence of Novosphingobium flavum 4Y4.</title>
        <authorList>
            <person name="Liu Y."/>
        </authorList>
    </citation>
    <scope>NUCLEOTIDE SEQUENCE [LARGE SCALE GENOMIC DNA]</scope>
    <source>
        <strain evidence="8 9">4Y4</strain>
    </source>
</reference>
<dbReference type="GO" id="GO:0009279">
    <property type="term" value="C:cell outer membrane"/>
    <property type="evidence" value="ECO:0007669"/>
    <property type="project" value="UniProtKB-SubCell"/>
</dbReference>
<sequence>MRARSVILVALTLAAAPALAQPVPPGAAAPAGAPGMGARPAGPPVPQGWTMSVGVGTMFGTAWQGSRDTALGVIPDLRINYKDRLFFSIPEGLGWNAVNTREWKAGPLIKPRFGRNAENGGSPFQVLGGSTALRGMGDIGIAGEAGAFVERRFGRMGSWRARAELRQGFGAHEGLVGDLSLSYAGRSGRLLYSVGPRATLASRDYMQTYFGVDAAQAARTGLAVSRPQGGLVSYGLGGTLIRPLDRSRTVSLFGGIDQLGDRPASSSLIRQRGQRAAFNLGVVYSYRFRL</sequence>
<evidence type="ECO:0000256" key="4">
    <source>
        <dbReference type="ARBA" id="ARBA00023136"/>
    </source>
</evidence>
<feature type="chain" id="PRO_5031055632" evidence="7">
    <location>
        <begin position="21"/>
        <end position="290"/>
    </location>
</feature>
<keyword evidence="5" id="KW-0998">Cell outer membrane</keyword>
<keyword evidence="9" id="KW-1185">Reference proteome</keyword>
<dbReference type="PANTHER" id="PTHR38776:SF1">
    <property type="entry name" value="MLTA-INTERACTING PROTEIN-RELATED"/>
    <property type="match status" value="1"/>
</dbReference>
<dbReference type="RefSeq" id="WP_185683999.1">
    <property type="nucleotide sequence ID" value="NZ_JACLAU010000022.1"/>
</dbReference>
<comment type="similarity">
    <text evidence="2">Belongs to the MipA/OmpV family.</text>
</comment>
<organism evidence="8 9">
    <name type="scientific">Novosphingobium aerophilum</name>
    <dbReference type="NCBI Taxonomy" id="2839843"/>
    <lineage>
        <taxon>Bacteria</taxon>
        <taxon>Pseudomonadati</taxon>
        <taxon>Pseudomonadota</taxon>
        <taxon>Alphaproteobacteria</taxon>
        <taxon>Sphingomonadales</taxon>
        <taxon>Sphingomonadaceae</taxon>
        <taxon>Novosphingobium</taxon>
    </lineage>
</organism>
<evidence type="ECO:0000256" key="5">
    <source>
        <dbReference type="ARBA" id="ARBA00023237"/>
    </source>
</evidence>
<keyword evidence="3 7" id="KW-0732">Signal</keyword>
<feature type="region of interest" description="Disordered" evidence="6">
    <location>
        <begin position="24"/>
        <end position="45"/>
    </location>
</feature>
<dbReference type="Pfam" id="PF06629">
    <property type="entry name" value="MipA"/>
    <property type="match status" value="1"/>
</dbReference>
<protein>
    <submittedName>
        <fullName evidence="8">MipA/OmpV family protein</fullName>
    </submittedName>
</protein>
<comment type="subcellular location">
    <subcellularLocation>
        <location evidence="1">Cell outer membrane</location>
    </subcellularLocation>
</comment>
<evidence type="ECO:0000256" key="1">
    <source>
        <dbReference type="ARBA" id="ARBA00004442"/>
    </source>
</evidence>
<keyword evidence="4" id="KW-0472">Membrane</keyword>
<evidence type="ECO:0000256" key="6">
    <source>
        <dbReference type="SAM" id="MobiDB-lite"/>
    </source>
</evidence>
<feature type="compositionally biased region" description="Low complexity" evidence="6">
    <location>
        <begin position="28"/>
        <end position="40"/>
    </location>
</feature>
<dbReference type="AlphaFoldDB" id="A0A7X1F9S7"/>
<evidence type="ECO:0000256" key="3">
    <source>
        <dbReference type="ARBA" id="ARBA00022729"/>
    </source>
</evidence>
<accession>A0A7X1F9S7</accession>
<dbReference type="PANTHER" id="PTHR38776">
    <property type="entry name" value="MLTA-INTERACTING PROTEIN-RELATED"/>
    <property type="match status" value="1"/>
</dbReference>
<evidence type="ECO:0000256" key="7">
    <source>
        <dbReference type="SAM" id="SignalP"/>
    </source>
</evidence>
<evidence type="ECO:0000313" key="9">
    <source>
        <dbReference type="Proteomes" id="UP000520156"/>
    </source>
</evidence>
<name>A0A7X1F9S7_9SPHN</name>
<evidence type="ECO:0000256" key="2">
    <source>
        <dbReference type="ARBA" id="ARBA00005722"/>
    </source>
</evidence>
<dbReference type="Proteomes" id="UP000520156">
    <property type="component" value="Unassembled WGS sequence"/>
</dbReference>
<dbReference type="EMBL" id="JACLAU010000022">
    <property type="protein sequence ID" value="MBC2652589.1"/>
    <property type="molecule type" value="Genomic_DNA"/>
</dbReference>
<evidence type="ECO:0000313" key="8">
    <source>
        <dbReference type="EMBL" id="MBC2652589.1"/>
    </source>
</evidence>